<gene>
    <name evidence="3" type="ORF">BAU07_06470</name>
</gene>
<dbReference type="AlphaFoldDB" id="A0A193GAE4"/>
<feature type="compositionally biased region" description="Acidic residues" evidence="2">
    <location>
        <begin position="55"/>
        <end position="92"/>
    </location>
</feature>
<feature type="region of interest" description="Disordered" evidence="2">
    <location>
        <begin position="295"/>
        <end position="341"/>
    </location>
</feature>
<proteinExistence type="predicted"/>
<dbReference type="OrthoDB" id="8853836at2"/>
<feature type="region of interest" description="Disordered" evidence="2">
    <location>
        <begin position="1"/>
        <end position="108"/>
    </location>
</feature>
<evidence type="ECO:0000313" key="4">
    <source>
        <dbReference type="Proteomes" id="UP000091926"/>
    </source>
</evidence>
<dbReference type="EMBL" id="CP016172">
    <property type="protein sequence ID" value="ANN76805.1"/>
    <property type="molecule type" value="Genomic_DNA"/>
</dbReference>
<evidence type="ECO:0000256" key="2">
    <source>
        <dbReference type="SAM" id="MobiDB-lite"/>
    </source>
</evidence>
<feature type="compositionally biased region" description="Polar residues" evidence="2">
    <location>
        <begin position="1"/>
        <end position="11"/>
    </location>
</feature>
<name>A0A193GAE4_9BORD</name>
<accession>A0A193GAE4</accession>
<keyword evidence="4" id="KW-1185">Reference proteome</keyword>
<dbReference type="KEGG" id="bfz:BAU07_06470"/>
<keyword evidence="1" id="KW-0175">Coiled coil</keyword>
<feature type="compositionally biased region" description="Basic and acidic residues" evidence="2">
    <location>
        <begin position="93"/>
        <end position="108"/>
    </location>
</feature>
<dbReference type="STRING" id="463014.BAU07_06470"/>
<protein>
    <submittedName>
        <fullName evidence="3">Uncharacterized protein</fullName>
    </submittedName>
</protein>
<organism evidence="3 4">
    <name type="scientific">Bordetella flabilis</name>
    <dbReference type="NCBI Taxonomy" id="463014"/>
    <lineage>
        <taxon>Bacteria</taxon>
        <taxon>Pseudomonadati</taxon>
        <taxon>Pseudomonadota</taxon>
        <taxon>Betaproteobacteria</taxon>
        <taxon>Burkholderiales</taxon>
        <taxon>Alcaligenaceae</taxon>
        <taxon>Bordetella</taxon>
    </lineage>
</organism>
<dbReference type="RefSeq" id="WP_066655130.1">
    <property type="nucleotide sequence ID" value="NZ_CBCSCL010000017.1"/>
</dbReference>
<evidence type="ECO:0000256" key="1">
    <source>
        <dbReference type="SAM" id="Coils"/>
    </source>
</evidence>
<sequence length="353" mass="40021">MQIESNGNPQGTGDAIQDAAQHFDHLLSVEDGEQPGGEAQPANQGKGKPNPDTAELPDDDLEDVDLDDESDLDDSQGDDDEEDAGQSDEEGDGADKGQEQPKEFTVKVDGEDLKVTLDELLQGYSRTADYTRKTQVVAQERQAAQAEAEQARQERAKYATALQQANELIQKLTPQEPDWDALYQQDPNEWARQREVWRSWREQQQQVTVSQRELHAQAEAERQLQMKQHLQAERQKTLEALPEWKDDQRRAADQRLIVEYGRKLGYSDDELKQVFDHRVLLMARDAARYRQLQEKRATMRPNGQRPGRKPAQPGSANERTPRTTDTTRAKQRLAKTGAVKDAASVFEKLLPED</sequence>
<feature type="coiled-coil region" evidence="1">
    <location>
        <begin position="134"/>
        <end position="171"/>
    </location>
</feature>
<evidence type="ECO:0000313" key="3">
    <source>
        <dbReference type="EMBL" id="ANN76805.1"/>
    </source>
</evidence>
<reference evidence="3 4" key="1">
    <citation type="submission" date="2016-06" db="EMBL/GenBank/DDBJ databases">
        <title>Complete genome sequences of Bordetella bronchialis and Bordetella flabilis.</title>
        <authorList>
            <person name="LiPuma J.J."/>
            <person name="Spilker T."/>
        </authorList>
    </citation>
    <scope>NUCLEOTIDE SEQUENCE [LARGE SCALE GENOMIC DNA]</scope>
    <source>
        <strain evidence="3 4">AU10664</strain>
    </source>
</reference>
<feature type="compositionally biased region" description="Basic and acidic residues" evidence="2">
    <location>
        <begin position="319"/>
        <end position="328"/>
    </location>
</feature>
<dbReference type="Proteomes" id="UP000091926">
    <property type="component" value="Chromosome"/>
</dbReference>